<comment type="similarity">
    <text evidence="1">Belongs to the inositol monophosphatase superfamily.</text>
</comment>
<dbReference type="EnsemblPlants" id="OMERI09G04360.2">
    <property type="protein sequence ID" value="OMERI09G04360.2"/>
    <property type="gene ID" value="OMERI09G04360"/>
</dbReference>
<evidence type="ECO:0000256" key="2">
    <source>
        <dbReference type="ARBA" id="ARBA00022723"/>
    </source>
</evidence>
<dbReference type="Gramene" id="OMERI09G04360.2">
    <property type="protein sequence ID" value="OMERI09G04360.2"/>
    <property type="gene ID" value="OMERI09G04360"/>
</dbReference>
<dbReference type="InterPro" id="IPR000760">
    <property type="entry name" value="Inositol_monophosphatase-like"/>
</dbReference>
<reference evidence="6" key="1">
    <citation type="submission" date="2015-04" db="UniProtKB">
        <authorList>
            <consortium name="EnsemblPlants"/>
        </authorList>
    </citation>
    <scope>IDENTIFICATION</scope>
</reference>
<dbReference type="AlphaFoldDB" id="A0A0E0EQR9"/>
<dbReference type="GO" id="GO:0046872">
    <property type="term" value="F:metal ion binding"/>
    <property type="evidence" value="ECO:0007669"/>
    <property type="project" value="UniProtKB-KW"/>
</dbReference>
<dbReference type="GO" id="GO:0016791">
    <property type="term" value="F:phosphatase activity"/>
    <property type="evidence" value="ECO:0007669"/>
    <property type="project" value="UniProtKB-ARBA"/>
</dbReference>
<dbReference type="PROSITE" id="PS00629">
    <property type="entry name" value="IMP_1"/>
    <property type="match status" value="1"/>
</dbReference>
<accession>A0A0E0EQR9</accession>
<evidence type="ECO:0000313" key="7">
    <source>
        <dbReference type="Proteomes" id="UP000008021"/>
    </source>
</evidence>
<comment type="cofactor">
    <cofactor evidence="4">
        <name>Mg(2+)</name>
        <dbReference type="ChEBI" id="CHEBI:18420"/>
    </cofactor>
</comment>
<feature type="binding site" evidence="4">
    <location>
        <position position="128"/>
    </location>
    <ligand>
        <name>Mg(2+)</name>
        <dbReference type="ChEBI" id="CHEBI:18420"/>
        <label>1</label>
        <note>catalytic</note>
    </ligand>
</feature>
<dbReference type="Proteomes" id="UP000008021">
    <property type="component" value="Chromosome 9"/>
</dbReference>
<keyword evidence="3 4" id="KW-0460">Magnesium</keyword>
<keyword evidence="2 4" id="KW-0479">Metal-binding</keyword>
<evidence type="ECO:0000256" key="5">
    <source>
        <dbReference type="SAM" id="MobiDB-lite"/>
    </source>
</evidence>
<keyword evidence="7" id="KW-1185">Reference proteome</keyword>
<sequence length="200" mass="21924">MLPATSTVPRASLLPHSRAAPRHRLRERLLPGTMVVVAVIRACRVTTGHRQRVGSVRASPKVGGWEEGVGVEWLVEVAQRTADAARPREVLSLLQIEKRKKQWIHFGEENGWRCIEKSDDYVCVLDPIDGTKSFITGSNHLACLEPEGNFPGPALELSRSPRPLRVDFSSQHIGGGRPERGMTDDDIGGGRVARGRRGAG</sequence>
<evidence type="ECO:0000313" key="6">
    <source>
        <dbReference type="EnsemblPlants" id="OMERI09G04360.2"/>
    </source>
</evidence>
<evidence type="ECO:0000256" key="3">
    <source>
        <dbReference type="ARBA" id="ARBA00022842"/>
    </source>
</evidence>
<reference evidence="6" key="2">
    <citation type="submission" date="2018-05" db="EMBL/GenBank/DDBJ databases">
        <title>OmerRS3 (Oryza meridionalis Reference Sequence Version 3).</title>
        <authorList>
            <person name="Zhang J."/>
            <person name="Kudrna D."/>
            <person name="Lee S."/>
            <person name="Talag J."/>
            <person name="Welchert J."/>
            <person name="Wing R.A."/>
        </authorList>
    </citation>
    <scope>NUCLEOTIDE SEQUENCE [LARGE SCALE GENOMIC DNA]</scope>
    <source>
        <strain evidence="6">cv. OR44</strain>
    </source>
</reference>
<dbReference type="SUPFAM" id="SSF56655">
    <property type="entry name" value="Carbohydrate phosphatase"/>
    <property type="match status" value="1"/>
</dbReference>
<dbReference type="Pfam" id="PF00459">
    <property type="entry name" value="Inositol_P"/>
    <property type="match status" value="1"/>
</dbReference>
<dbReference type="InterPro" id="IPR020583">
    <property type="entry name" value="Inositol_monoP_metal-BS"/>
</dbReference>
<feature type="binding site" evidence="4">
    <location>
        <position position="108"/>
    </location>
    <ligand>
        <name>Mg(2+)</name>
        <dbReference type="ChEBI" id="CHEBI:18420"/>
        <label>1</label>
        <note>catalytic</note>
    </ligand>
</feature>
<evidence type="ECO:0000256" key="4">
    <source>
        <dbReference type="PIRSR" id="PIRSR600760-2"/>
    </source>
</evidence>
<name>A0A0E0EQR9_9ORYZ</name>
<dbReference type="STRING" id="40149.A0A0E0EQR9"/>
<feature type="binding site" evidence="4">
    <location>
        <position position="126"/>
    </location>
    <ligand>
        <name>Mg(2+)</name>
        <dbReference type="ChEBI" id="CHEBI:18420"/>
        <label>1</label>
        <note>catalytic</note>
    </ligand>
</feature>
<feature type="region of interest" description="Disordered" evidence="5">
    <location>
        <begin position="166"/>
        <end position="200"/>
    </location>
</feature>
<feature type="binding site" evidence="4">
    <location>
        <position position="129"/>
    </location>
    <ligand>
        <name>Mg(2+)</name>
        <dbReference type="ChEBI" id="CHEBI:18420"/>
        <label>1</label>
        <note>catalytic</note>
    </ligand>
</feature>
<proteinExistence type="inferred from homology"/>
<protein>
    <recommendedName>
        <fullName evidence="8">Inositol monophosphatase</fullName>
    </recommendedName>
</protein>
<dbReference type="Gene3D" id="3.30.540.10">
    <property type="entry name" value="Fructose-1,6-Bisphosphatase, subunit A, domain 1"/>
    <property type="match status" value="1"/>
</dbReference>
<evidence type="ECO:0008006" key="8">
    <source>
        <dbReference type="Google" id="ProtNLM"/>
    </source>
</evidence>
<organism evidence="6">
    <name type="scientific">Oryza meridionalis</name>
    <dbReference type="NCBI Taxonomy" id="40149"/>
    <lineage>
        <taxon>Eukaryota</taxon>
        <taxon>Viridiplantae</taxon>
        <taxon>Streptophyta</taxon>
        <taxon>Embryophyta</taxon>
        <taxon>Tracheophyta</taxon>
        <taxon>Spermatophyta</taxon>
        <taxon>Magnoliopsida</taxon>
        <taxon>Liliopsida</taxon>
        <taxon>Poales</taxon>
        <taxon>Poaceae</taxon>
        <taxon>BOP clade</taxon>
        <taxon>Oryzoideae</taxon>
        <taxon>Oryzeae</taxon>
        <taxon>Oryzinae</taxon>
        <taxon>Oryza</taxon>
    </lineage>
</organism>
<evidence type="ECO:0000256" key="1">
    <source>
        <dbReference type="ARBA" id="ARBA00009759"/>
    </source>
</evidence>